<feature type="region of interest" description="Disordered" evidence="1">
    <location>
        <begin position="1"/>
        <end position="55"/>
    </location>
</feature>
<dbReference type="RefSeq" id="WP_091378867.1">
    <property type="nucleotide sequence ID" value="NZ_FNDV01000005.1"/>
</dbReference>
<evidence type="ECO:0000313" key="3">
    <source>
        <dbReference type="Proteomes" id="UP000199651"/>
    </source>
</evidence>
<dbReference type="Proteomes" id="UP000199651">
    <property type="component" value="Unassembled WGS sequence"/>
</dbReference>
<dbReference type="EMBL" id="FNJB01000008">
    <property type="protein sequence ID" value="SDP35778.1"/>
    <property type="molecule type" value="Genomic_DNA"/>
</dbReference>
<accession>A0A1H0S3F1</accession>
<organism evidence="2 3">
    <name type="scientific">Actinokineospora alba</name>
    <dbReference type="NCBI Taxonomy" id="504798"/>
    <lineage>
        <taxon>Bacteria</taxon>
        <taxon>Bacillati</taxon>
        <taxon>Actinomycetota</taxon>
        <taxon>Actinomycetes</taxon>
        <taxon>Pseudonocardiales</taxon>
        <taxon>Pseudonocardiaceae</taxon>
        <taxon>Actinokineospora</taxon>
    </lineage>
</organism>
<proteinExistence type="predicted"/>
<evidence type="ECO:0000313" key="2">
    <source>
        <dbReference type="EMBL" id="SDP35778.1"/>
    </source>
</evidence>
<name>A0A1H0S3F1_9PSEU</name>
<evidence type="ECO:0000256" key="1">
    <source>
        <dbReference type="SAM" id="MobiDB-lite"/>
    </source>
</evidence>
<dbReference type="STRING" id="504798.SAMN05421871_105253"/>
<reference evidence="3" key="1">
    <citation type="submission" date="2016-10" db="EMBL/GenBank/DDBJ databases">
        <authorList>
            <person name="Varghese N."/>
            <person name="Submissions S."/>
        </authorList>
    </citation>
    <scope>NUCLEOTIDE SEQUENCE [LARGE SCALE GENOMIC DNA]</scope>
    <source>
        <strain evidence="3">IBRC-M 10655</strain>
    </source>
</reference>
<keyword evidence="3" id="KW-1185">Reference proteome</keyword>
<feature type="compositionally biased region" description="Basic and acidic residues" evidence="1">
    <location>
        <begin position="7"/>
        <end position="17"/>
    </location>
</feature>
<feature type="compositionally biased region" description="Basic and acidic residues" evidence="1">
    <location>
        <begin position="29"/>
        <end position="46"/>
    </location>
</feature>
<gene>
    <name evidence="2" type="ORF">SAMN05192558_108242</name>
</gene>
<protein>
    <submittedName>
        <fullName evidence="2">Uncharacterized protein</fullName>
    </submittedName>
</protein>
<dbReference type="AlphaFoldDB" id="A0A1H0S3F1"/>
<sequence length="55" mass="6544">MSEQPTEDEHRRRRDLDAIFGDVLPETTSDERDPSKPDDDREDWYRLNRPPHHGG</sequence>